<dbReference type="RefSeq" id="WP_307227299.1">
    <property type="nucleotide sequence ID" value="NZ_JAUSVF010000001.1"/>
</dbReference>
<accession>A0ABU0BKU2</accession>
<feature type="compositionally biased region" description="Basic and acidic residues" evidence="2">
    <location>
        <begin position="50"/>
        <end position="63"/>
    </location>
</feature>
<protein>
    <submittedName>
        <fullName evidence="4">Localization factor PodJL</fullName>
    </submittedName>
</protein>
<gene>
    <name evidence="4" type="ORF">QO002_001009</name>
</gene>
<feature type="region of interest" description="Disordered" evidence="2">
    <location>
        <begin position="1"/>
        <end position="24"/>
    </location>
</feature>
<dbReference type="InterPro" id="IPR011990">
    <property type="entry name" value="TPR-like_helical_dom_sf"/>
</dbReference>
<dbReference type="InterPro" id="IPR002477">
    <property type="entry name" value="Peptidoglycan-bd-like"/>
</dbReference>
<evidence type="ECO:0000256" key="1">
    <source>
        <dbReference type="SAM" id="Coils"/>
    </source>
</evidence>
<comment type="caution">
    <text evidence="4">The sequence shown here is derived from an EMBL/GenBank/DDBJ whole genome shotgun (WGS) entry which is preliminary data.</text>
</comment>
<evidence type="ECO:0000256" key="2">
    <source>
        <dbReference type="SAM" id="MobiDB-lite"/>
    </source>
</evidence>
<organism evidence="4 5">
    <name type="scientific">Pararhizobium capsulatum DSM 1112</name>
    <dbReference type="NCBI Taxonomy" id="1121113"/>
    <lineage>
        <taxon>Bacteria</taxon>
        <taxon>Pseudomonadati</taxon>
        <taxon>Pseudomonadota</taxon>
        <taxon>Alphaproteobacteria</taxon>
        <taxon>Hyphomicrobiales</taxon>
        <taxon>Rhizobiaceae</taxon>
        <taxon>Rhizobium/Agrobacterium group</taxon>
        <taxon>Pararhizobium</taxon>
    </lineage>
</organism>
<dbReference type="Pfam" id="PF01471">
    <property type="entry name" value="PG_binding_1"/>
    <property type="match status" value="1"/>
</dbReference>
<dbReference type="Proteomes" id="UP001230207">
    <property type="component" value="Unassembled WGS sequence"/>
</dbReference>
<feature type="compositionally biased region" description="Low complexity" evidence="2">
    <location>
        <begin position="943"/>
        <end position="959"/>
    </location>
</feature>
<dbReference type="InterPro" id="IPR006597">
    <property type="entry name" value="Sel1-like"/>
</dbReference>
<name>A0ABU0BKU2_9HYPH</name>
<proteinExistence type="predicted"/>
<feature type="coiled-coil region" evidence="1">
    <location>
        <begin position="399"/>
        <end position="435"/>
    </location>
</feature>
<dbReference type="SMART" id="SM00671">
    <property type="entry name" value="SEL1"/>
    <property type="match status" value="4"/>
</dbReference>
<dbReference type="SUPFAM" id="SSF47090">
    <property type="entry name" value="PGBD-like"/>
    <property type="match status" value="1"/>
</dbReference>
<dbReference type="SUPFAM" id="SSF81901">
    <property type="entry name" value="HCP-like"/>
    <property type="match status" value="1"/>
</dbReference>
<dbReference type="PANTHER" id="PTHR43628">
    <property type="entry name" value="ACTIVATOR OF C KINASE PROTEIN 1-RELATED"/>
    <property type="match status" value="1"/>
</dbReference>
<feature type="domain" description="Peptidoglycan binding-like" evidence="3">
    <location>
        <begin position="1238"/>
        <end position="1288"/>
    </location>
</feature>
<sequence length="1296" mass="139692">MNGSRPHNSRSGSPSYGGGAYGERSSLDALNRTIEGLESRIEGLMGSAARDPRQRPVEREMPQRPDPVSEILQRQRTLAASRDVAPDRPAPRSIPPVSRAQPFAEERRTSPLREALAQREALAKRESLPTREPLVVRPQPPLREPVMPRETYASRPAEPRPDPAIAEIAQSLLGLRQELKADIAEGLSREMAALRNEIRGITAEAAQGQVGLGDIRSDLQWLSESITQLGRQAPPAQADALKSEFDELRAMIEGLSREDGMRRMEDRWTAVENRLQHFDSNRDDELVALAYRLDEIKSQIGSANSSPAIHALEDKLVSMAQAVEMLGRHMQPDDSHLSSQFADLDIRLDEISRAIVTSGRTASSMDAAAIDRVENRLVDLAHQIDILSRPVDTGLGNRIEALAARVDQLANEEAAVRLEERLDQLSLMFERSQKNVQPDLTGYLSDISRKIDALDQGDVNEALAERLDDLARRIDALDAPSDPYPMGERFARLEGQLADIAIRLEETHAAPYDDSVALRGLQDQIANLSALVNEPRPVAAASLPVEFEGRMTALEDYLTTSDEYIIEAARQAAEAVMEAYNRNGTTPSTGGTDMAAISALAGDLKTLEELSRSSEERTARTFEALHETLVHIAEKLERLEEGNHYQEEPRAFGTRESSFAPPQMPKVAEPDLEDPFGPVEQYERLKRDMQQQASSVSPSPLMQAAAEEEVATALLEVGEVGDHVAPQEPRPAVRKSLLSGLTRRFSGKRAIPARTENRQTVEPTPSIDAADTIAPDVANELLEPGSGMPDVKKILERVRAGQANRGMQGIAAGEADKADFIAAARRAAQLAVEESDTISQRGRAAAPASSVSGAFARHRRPILMAVGAVLLAIMSYPLVNTLIRGERTPAPVAVIEQQVEAPTQVEVASAATTPADDDIAPLSSLQPQDGDLAPTVPEASAEVPQVDPAQDAAAASSPVTPAMDVETQAPGQGGADLLATTTEQASGQGSFAATPPETKADGFVALPKPVQSIDVPAEITQPALVSAIRGGDPLAFFEVGAIYTEGRGVKVDLVEAVKWYQRAADQGLVPAEYRLATLYEKGSGVTRDAAKAKALYLSAAEKGNASAMHNLAVILANGGDTPPDFAEAGKWFGKAAELGLRDSQFNLAILYARGNGLKQDLAESYKWFAVAAKGGDTDAAQKREDVAKAMKPEQLKDAKARFESWKPATVDDKANNVIVPDAWLGKSPSTATVDMTRAIRNIQAILNNNGFDAGVPDGKIGAKTALAITAFQKSIGQEPTGQINDALVRELLKRNG</sequence>
<evidence type="ECO:0000259" key="3">
    <source>
        <dbReference type="Pfam" id="PF01471"/>
    </source>
</evidence>
<evidence type="ECO:0000313" key="5">
    <source>
        <dbReference type="Proteomes" id="UP001230207"/>
    </source>
</evidence>
<feature type="region of interest" description="Disordered" evidence="2">
    <location>
        <begin position="41"/>
        <end position="162"/>
    </location>
</feature>
<dbReference type="InterPro" id="IPR036365">
    <property type="entry name" value="PGBD-like_sf"/>
</dbReference>
<keyword evidence="1" id="KW-0175">Coiled coil</keyword>
<keyword evidence="5" id="KW-1185">Reference proteome</keyword>
<evidence type="ECO:0000313" key="4">
    <source>
        <dbReference type="EMBL" id="MDQ0318871.1"/>
    </source>
</evidence>
<dbReference type="InterPro" id="IPR052945">
    <property type="entry name" value="Mitotic_Regulator"/>
</dbReference>
<dbReference type="EMBL" id="JAUSVF010000001">
    <property type="protein sequence ID" value="MDQ0318871.1"/>
    <property type="molecule type" value="Genomic_DNA"/>
</dbReference>
<feature type="region of interest" description="Disordered" evidence="2">
    <location>
        <begin position="905"/>
        <end position="975"/>
    </location>
</feature>
<dbReference type="Gene3D" id="1.10.101.10">
    <property type="entry name" value="PGBD-like superfamily/PGBD"/>
    <property type="match status" value="1"/>
</dbReference>
<dbReference type="Gene3D" id="1.25.40.10">
    <property type="entry name" value="Tetratricopeptide repeat domain"/>
    <property type="match status" value="1"/>
</dbReference>
<dbReference type="InterPro" id="IPR036366">
    <property type="entry name" value="PGBDSf"/>
</dbReference>
<dbReference type="PANTHER" id="PTHR43628:SF1">
    <property type="entry name" value="CHITIN SYNTHASE REGULATORY FACTOR 2-RELATED"/>
    <property type="match status" value="1"/>
</dbReference>
<dbReference type="Pfam" id="PF08238">
    <property type="entry name" value="Sel1"/>
    <property type="match status" value="4"/>
</dbReference>
<reference evidence="4 5" key="1">
    <citation type="submission" date="2023-07" db="EMBL/GenBank/DDBJ databases">
        <title>Genomic Encyclopedia of Type Strains, Phase IV (KMG-IV): sequencing the most valuable type-strain genomes for metagenomic binning, comparative biology and taxonomic classification.</title>
        <authorList>
            <person name="Goeker M."/>
        </authorList>
    </citation>
    <scope>NUCLEOTIDE SEQUENCE [LARGE SCALE GENOMIC DNA]</scope>
    <source>
        <strain evidence="4 5">DSM 1112</strain>
    </source>
</reference>